<evidence type="ECO:0000256" key="5">
    <source>
        <dbReference type="ARBA" id="ARBA00022692"/>
    </source>
</evidence>
<feature type="transmembrane region" description="Helical" evidence="12">
    <location>
        <begin position="180"/>
        <end position="200"/>
    </location>
</feature>
<keyword evidence="9 12" id="KW-0472">Membrane</keyword>
<feature type="transmembrane region" description="Helical" evidence="12">
    <location>
        <begin position="118"/>
        <end position="137"/>
    </location>
</feature>
<dbReference type="Proteomes" id="UP000663929">
    <property type="component" value="Chromosome"/>
</dbReference>
<dbReference type="KEGG" id="scor:J3U87_33635"/>
<protein>
    <submittedName>
        <fullName evidence="13">Sodium/solute symporter</fullName>
    </submittedName>
</protein>
<dbReference type="PANTHER" id="PTHR42985">
    <property type="entry name" value="SODIUM-COUPLED MONOCARBOXYLATE TRANSPORTER"/>
    <property type="match status" value="1"/>
</dbReference>
<feature type="transmembrane region" description="Helical" evidence="12">
    <location>
        <begin position="149"/>
        <end position="168"/>
    </location>
</feature>
<evidence type="ECO:0000256" key="4">
    <source>
        <dbReference type="ARBA" id="ARBA00022475"/>
    </source>
</evidence>
<dbReference type="Gene3D" id="1.20.1730.10">
    <property type="entry name" value="Sodium/glucose cotransporter"/>
    <property type="match status" value="1"/>
</dbReference>
<evidence type="ECO:0000256" key="10">
    <source>
        <dbReference type="ARBA" id="ARBA00023201"/>
    </source>
</evidence>
<evidence type="ECO:0000256" key="8">
    <source>
        <dbReference type="ARBA" id="ARBA00023065"/>
    </source>
</evidence>
<feature type="transmembrane region" description="Helical" evidence="12">
    <location>
        <begin position="371"/>
        <end position="392"/>
    </location>
</feature>
<dbReference type="GO" id="GO:0006814">
    <property type="term" value="P:sodium ion transport"/>
    <property type="evidence" value="ECO:0007669"/>
    <property type="project" value="UniProtKB-KW"/>
</dbReference>
<keyword evidence="5 12" id="KW-0812">Transmembrane</keyword>
<dbReference type="Pfam" id="PF00474">
    <property type="entry name" value="SSF"/>
    <property type="match status" value="1"/>
</dbReference>
<keyword evidence="14" id="KW-1185">Reference proteome</keyword>
<evidence type="ECO:0000256" key="7">
    <source>
        <dbReference type="ARBA" id="ARBA00023053"/>
    </source>
</evidence>
<dbReference type="EMBL" id="CP071793">
    <property type="protein sequence ID" value="QTD50553.1"/>
    <property type="molecule type" value="Genomic_DNA"/>
</dbReference>
<feature type="transmembrane region" description="Helical" evidence="12">
    <location>
        <begin position="314"/>
        <end position="336"/>
    </location>
</feature>
<comment type="similarity">
    <text evidence="2 11">Belongs to the sodium:solute symporter (SSF) (TC 2.A.21) family.</text>
</comment>
<evidence type="ECO:0000256" key="9">
    <source>
        <dbReference type="ARBA" id="ARBA00023136"/>
    </source>
</evidence>
<feature type="transmembrane region" description="Helical" evidence="12">
    <location>
        <begin position="462"/>
        <end position="482"/>
    </location>
</feature>
<dbReference type="AlphaFoldDB" id="A0A8A4TLW0"/>
<feature type="transmembrane region" description="Helical" evidence="12">
    <location>
        <begin position="398"/>
        <end position="419"/>
    </location>
</feature>
<keyword evidence="7" id="KW-0915">Sodium</keyword>
<sequence>MFTALDTFTLVAYLVVISGLGIFFSRQNKGFHDFMFGGGRMPWWAIGISLIATSVSATTFLGNPADTYGTNMTLLMCNFGGLVAIVLVGWWFIPRFQRLGVTSAYEVLEQRFSRPVRLLAAVFYSAHLILRTGMLLYGPSLVLSQLLNVSIYLAICVTSVLAIVYTYFGGLRAVVWTDVMQFFVLFGGGLLTLWTVASAVGGWGEMGRLAAEAGKTTWFDGSLDPSNARTFLSAGVAYIAFDLAIRGCDQQFVQRYMACKDIREANYSSVLSLFLGLLVGLLFYWVGAGLFVYFQSVQVQALPEGLGRNDVFPFFLLNIMPSGITGLMVAAIFAAAMSSLDSAITALSNTTVTDFLRADPARGDHLQQARIWVLVWGVLGTLAAFVCVLGEASLLTKALFFTSLFTGPLLGIFLLAFFAPKARPRAVFGGAIIGMLCLLPFSKIPVLPDHLWEPIYTFSWPWNPLISMTGTLVGAALLHFLWPRTKAVHA</sequence>
<dbReference type="RefSeq" id="WP_237380372.1">
    <property type="nucleotide sequence ID" value="NZ_CP071793.1"/>
</dbReference>
<gene>
    <name evidence="13" type="ORF">J3U87_33635</name>
</gene>
<feature type="transmembrane region" description="Helical" evidence="12">
    <location>
        <begin position="426"/>
        <end position="442"/>
    </location>
</feature>
<evidence type="ECO:0000256" key="2">
    <source>
        <dbReference type="ARBA" id="ARBA00006434"/>
    </source>
</evidence>
<keyword evidence="8" id="KW-0406">Ion transport</keyword>
<dbReference type="InterPro" id="IPR051163">
    <property type="entry name" value="Sodium:Solute_Symporter_SSF"/>
</dbReference>
<accession>A0A8A4TLW0</accession>
<keyword evidence="3" id="KW-0813">Transport</keyword>
<feature type="transmembrane region" description="Helical" evidence="12">
    <location>
        <begin position="270"/>
        <end position="294"/>
    </location>
</feature>
<evidence type="ECO:0000313" key="13">
    <source>
        <dbReference type="EMBL" id="QTD50553.1"/>
    </source>
</evidence>
<dbReference type="GO" id="GO:0015293">
    <property type="term" value="F:symporter activity"/>
    <property type="evidence" value="ECO:0007669"/>
    <property type="project" value="TreeGrafter"/>
</dbReference>
<dbReference type="PROSITE" id="PS50283">
    <property type="entry name" value="NA_SOLUT_SYMP_3"/>
    <property type="match status" value="1"/>
</dbReference>
<keyword evidence="10" id="KW-0739">Sodium transport</keyword>
<feature type="transmembrane region" description="Helical" evidence="12">
    <location>
        <begin position="74"/>
        <end position="93"/>
    </location>
</feature>
<keyword evidence="6 12" id="KW-1133">Transmembrane helix</keyword>
<evidence type="ECO:0000313" key="14">
    <source>
        <dbReference type="Proteomes" id="UP000663929"/>
    </source>
</evidence>
<evidence type="ECO:0000256" key="11">
    <source>
        <dbReference type="RuleBase" id="RU362091"/>
    </source>
</evidence>
<feature type="transmembrane region" description="Helical" evidence="12">
    <location>
        <begin position="7"/>
        <end position="24"/>
    </location>
</feature>
<dbReference type="NCBIfam" id="TIGR00813">
    <property type="entry name" value="sss"/>
    <property type="match status" value="1"/>
</dbReference>
<organism evidence="13 14">
    <name type="scientific">Sulfidibacter corallicola</name>
    <dbReference type="NCBI Taxonomy" id="2818388"/>
    <lineage>
        <taxon>Bacteria</taxon>
        <taxon>Pseudomonadati</taxon>
        <taxon>Acidobacteriota</taxon>
        <taxon>Holophagae</taxon>
        <taxon>Acanthopleuribacterales</taxon>
        <taxon>Acanthopleuribacteraceae</taxon>
        <taxon>Sulfidibacter</taxon>
    </lineage>
</organism>
<evidence type="ECO:0000256" key="12">
    <source>
        <dbReference type="SAM" id="Phobius"/>
    </source>
</evidence>
<feature type="transmembrane region" description="Helical" evidence="12">
    <location>
        <begin position="44"/>
        <end position="62"/>
    </location>
</feature>
<dbReference type="InterPro" id="IPR001734">
    <property type="entry name" value="Na/solute_symporter"/>
</dbReference>
<comment type="subcellular location">
    <subcellularLocation>
        <location evidence="1">Cell membrane</location>
        <topology evidence="1">Multi-pass membrane protein</topology>
    </subcellularLocation>
</comment>
<evidence type="ECO:0000256" key="6">
    <source>
        <dbReference type="ARBA" id="ARBA00022989"/>
    </source>
</evidence>
<name>A0A8A4TLW0_SULCO</name>
<proteinExistence type="inferred from homology"/>
<reference evidence="13" key="1">
    <citation type="submission" date="2021-03" db="EMBL/GenBank/DDBJ databases">
        <title>Acanthopleuribacteraceae sp. M133.</title>
        <authorList>
            <person name="Wang G."/>
        </authorList>
    </citation>
    <scope>NUCLEOTIDE SEQUENCE</scope>
    <source>
        <strain evidence="13">M133</strain>
    </source>
</reference>
<dbReference type="GO" id="GO:0005886">
    <property type="term" value="C:plasma membrane"/>
    <property type="evidence" value="ECO:0007669"/>
    <property type="project" value="UniProtKB-SubCell"/>
</dbReference>
<evidence type="ECO:0000256" key="3">
    <source>
        <dbReference type="ARBA" id="ARBA00022448"/>
    </source>
</evidence>
<dbReference type="PANTHER" id="PTHR42985:SF40">
    <property type="entry name" value="LD47995P-RELATED"/>
    <property type="match status" value="1"/>
</dbReference>
<evidence type="ECO:0000256" key="1">
    <source>
        <dbReference type="ARBA" id="ARBA00004651"/>
    </source>
</evidence>
<dbReference type="InterPro" id="IPR038377">
    <property type="entry name" value="Na/Glc_symporter_sf"/>
</dbReference>
<keyword evidence="4" id="KW-1003">Cell membrane</keyword>